<evidence type="ECO:0000313" key="2">
    <source>
        <dbReference type="EMBL" id="KDN86190.1"/>
    </source>
</evidence>
<sequence>MRASATAGMGEQGAGAVAACEWGSGHRTDGAGHAKEVDVESAN</sequence>
<dbReference type="Proteomes" id="UP000027178">
    <property type="component" value="Unassembled WGS sequence"/>
</dbReference>
<proteinExistence type="predicted"/>
<dbReference type="HOGENOM" id="CLU_3234806_0_0_11"/>
<keyword evidence="3" id="KW-1185">Reference proteome</keyword>
<gene>
    <name evidence="2" type="ORF">KCH_20070</name>
</gene>
<evidence type="ECO:0000256" key="1">
    <source>
        <dbReference type="SAM" id="MobiDB-lite"/>
    </source>
</evidence>
<feature type="region of interest" description="Disordered" evidence="1">
    <location>
        <begin position="21"/>
        <end position="43"/>
    </location>
</feature>
<dbReference type="AlphaFoldDB" id="A0A066Z7S6"/>
<comment type="caution">
    <text evidence="2">The sequence shown here is derived from an EMBL/GenBank/DDBJ whole genome shotgun (WGS) entry which is preliminary data.</text>
</comment>
<evidence type="ECO:0000313" key="3">
    <source>
        <dbReference type="Proteomes" id="UP000027178"/>
    </source>
</evidence>
<reference evidence="2 3" key="1">
    <citation type="submission" date="2014-05" db="EMBL/GenBank/DDBJ databases">
        <title>Draft Genome Sequence of Kitasatospora cheerisanensis KCTC 2395.</title>
        <authorList>
            <person name="Nam D.H."/>
        </authorList>
    </citation>
    <scope>NUCLEOTIDE SEQUENCE [LARGE SCALE GENOMIC DNA]</scope>
    <source>
        <strain evidence="2 3">KCTC 2395</strain>
    </source>
</reference>
<organism evidence="2 3">
    <name type="scientific">Kitasatospora cheerisanensis KCTC 2395</name>
    <dbReference type="NCBI Taxonomy" id="1348663"/>
    <lineage>
        <taxon>Bacteria</taxon>
        <taxon>Bacillati</taxon>
        <taxon>Actinomycetota</taxon>
        <taxon>Actinomycetes</taxon>
        <taxon>Kitasatosporales</taxon>
        <taxon>Streptomycetaceae</taxon>
        <taxon>Kitasatospora</taxon>
    </lineage>
</organism>
<accession>A0A066Z7S6</accession>
<name>A0A066Z7S6_9ACTN</name>
<protein>
    <submittedName>
        <fullName evidence="2">Uncharacterized protein</fullName>
    </submittedName>
</protein>
<dbReference type="EMBL" id="JNBY01000073">
    <property type="protein sequence ID" value="KDN86190.1"/>
    <property type="molecule type" value="Genomic_DNA"/>
</dbReference>
<feature type="compositionally biased region" description="Basic and acidic residues" evidence="1">
    <location>
        <begin position="24"/>
        <end position="43"/>
    </location>
</feature>